<evidence type="ECO:0000313" key="9">
    <source>
        <dbReference type="EMBL" id="RVW69754.1"/>
    </source>
</evidence>
<dbReference type="CDD" id="cd00303">
    <property type="entry name" value="retropepsin_like"/>
    <property type="match status" value="1"/>
</dbReference>
<evidence type="ECO:0000259" key="8">
    <source>
        <dbReference type="PROSITE" id="PS50878"/>
    </source>
</evidence>
<keyword evidence="3" id="KW-0548">Nucleotidyltransferase</keyword>
<keyword evidence="1" id="KW-0645">Protease</keyword>
<dbReference type="FunFam" id="3.10.10.10:FF:000007">
    <property type="entry name" value="Retrovirus-related Pol polyprotein from transposon 17.6-like Protein"/>
    <property type="match status" value="1"/>
</dbReference>
<dbReference type="InterPro" id="IPR043128">
    <property type="entry name" value="Rev_trsase/Diguanyl_cyclase"/>
</dbReference>
<name>A0A438GC24_VITVI</name>
<dbReference type="EMBL" id="QGNW01000484">
    <property type="protein sequence ID" value="RVW69754.1"/>
    <property type="molecule type" value="Genomic_DNA"/>
</dbReference>
<dbReference type="AlphaFoldDB" id="A0A438GC24"/>
<evidence type="ECO:0000256" key="3">
    <source>
        <dbReference type="ARBA" id="ARBA00022695"/>
    </source>
</evidence>
<evidence type="ECO:0000313" key="10">
    <source>
        <dbReference type="Proteomes" id="UP000288805"/>
    </source>
</evidence>
<evidence type="ECO:0000256" key="5">
    <source>
        <dbReference type="ARBA" id="ARBA00022759"/>
    </source>
</evidence>
<gene>
    <name evidence="9" type="primary">ORF_16</name>
    <name evidence="9" type="ORF">CK203_061862</name>
</gene>
<dbReference type="PANTHER" id="PTHR33064">
    <property type="entry name" value="POL PROTEIN"/>
    <property type="match status" value="1"/>
</dbReference>
<dbReference type="PANTHER" id="PTHR33064:SF37">
    <property type="entry name" value="RIBONUCLEASE H"/>
    <property type="match status" value="1"/>
</dbReference>
<evidence type="ECO:0000256" key="2">
    <source>
        <dbReference type="ARBA" id="ARBA00022679"/>
    </source>
</evidence>
<dbReference type="InterPro" id="IPR041577">
    <property type="entry name" value="RT_RNaseH_2"/>
</dbReference>
<dbReference type="GO" id="GO:0008233">
    <property type="term" value="F:peptidase activity"/>
    <property type="evidence" value="ECO:0007669"/>
    <property type="project" value="UniProtKB-KW"/>
</dbReference>
<protein>
    <submittedName>
        <fullName evidence="9">Enzymatic polyprotein</fullName>
    </submittedName>
</protein>
<keyword evidence="6" id="KW-0378">Hydrolase</keyword>
<proteinExistence type="predicted"/>
<sequence>MINTISLSDEDFEINKDLLRKDFYSEVNKQRNDWFFSTVPKIWKTSDNIIIESIHPPEAKIEKNINGTIVTASPFKTKPEDKGTASASDIRRIMEQINYTNMFLITLGNQVNRVEEIIEIQDHLKKPFVKNDNKPLFKPFELSKKFQENPQIDQAFIDKISQKVKDNLVIPETPQPSHRRILLVKRNISPKAKDNGLIRLTREPSIQNPFKDHEDKQEKRIILNALTIKDLQEEIGQYKKDIENLRQPTSSEIPIPQDYINRVGFYHSSTRKEDFEEVLESSQDNSDKINAYLNTISAALNCLQEGLVPTQFYEKTRQALFGANGKKLIIKYKLSNAHICNQGICIKQTFILVKDLKEKVLLGVPFLSSIFPMKQHEVELPYEPDFSEKNIPTKARPIQMNKDLLSYCEKEIQDLMDKKLIRKSKSPWSCSAFYVQKQAELERGTPRLVINYKPLNDVLRWIRYPIPNKKDLLQRLGKSKVFSKFDMKSGFWQIQIAEKDRYKTAFVVPFGHYEWNVMPFGLKNAPSEFQNIMNEIFNQFSDFIIVYIDDVLIYSDSVEQHWKHLNRFIETVKSNGLSLSATKINLFQTKVRFLGHHIHQGTFTPIQRSIEFADKFPDEIKDKKQLQRFLGSLNYVSDFIQDLSQLCAPLRQRLKKNPVPWNEDHTKIVKIVKSRVKTLPCLALADHKAFKIVETDASDIGFGGILKQRSNNQELLVRFTSGTWNHAQLNYSTIKKEILSMIHKTMAPKTEKQSFKKSSSYMKPHSVLSEKFKPLYYDFASRSQGSTSDPNPPILKHPSSPVVEEGNISGSLPLARCRTLEKKLEIANFHKKDISQAPFSPLEIGEKKPFTPLVDEKLTDLYQLICEKAKSSAEEKQIFISAYLQDLHIYFSAIPGLSVPGLNLTKEMEFDGSKLCRSCTEPLLHQQDNKPICNCNRNFTISRACIDLQYYQPINLAFNGEVLILTPEKLLDYGLVYQLICSDPSQASNFGRKSHVGGKLGLVLGVLGYPRIGSSVPGARALPVEPLLAVDRRLLGCKRVGVTSHKVCQSAIRL</sequence>
<dbReference type="Pfam" id="PF00078">
    <property type="entry name" value="RVT_1"/>
    <property type="match status" value="1"/>
</dbReference>
<reference evidence="9 10" key="1">
    <citation type="journal article" date="2018" name="PLoS Genet.">
        <title>Population sequencing reveals clonal diversity and ancestral inbreeding in the grapevine cultivar Chardonnay.</title>
        <authorList>
            <person name="Roach M.J."/>
            <person name="Johnson D.L."/>
            <person name="Bohlmann J."/>
            <person name="van Vuuren H.J."/>
            <person name="Jones S.J."/>
            <person name="Pretorius I.S."/>
            <person name="Schmidt S.A."/>
            <person name="Borneman A.R."/>
        </authorList>
    </citation>
    <scope>NUCLEOTIDE SEQUENCE [LARGE SCALE GENOMIC DNA]</scope>
    <source>
        <strain evidence="10">cv. Chardonnay</strain>
        <tissue evidence="9">Leaf</tissue>
    </source>
</reference>
<dbReference type="SUPFAM" id="SSF56672">
    <property type="entry name" value="DNA/RNA polymerases"/>
    <property type="match status" value="1"/>
</dbReference>
<comment type="caution">
    <text evidence="9">The sequence shown here is derived from an EMBL/GenBank/DDBJ whole genome shotgun (WGS) entry which is preliminary data.</text>
</comment>
<dbReference type="Pfam" id="PF17919">
    <property type="entry name" value="RT_RNaseH_2"/>
    <property type="match status" value="1"/>
</dbReference>
<evidence type="ECO:0000256" key="7">
    <source>
        <dbReference type="ARBA" id="ARBA00022918"/>
    </source>
</evidence>
<keyword evidence="4" id="KW-0540">Nuclease</keyword>
<dbReference type="CDD" id="cd01647">
    <property type="entry name" value="RT_LTR"/>
    <property type="match status" value="1"/>
</dbReference>
<dbReference type="Proteomes" id="UP000288805">
    <property type="component" value="Unassembled WGS sequence"/>
</dbReference>
<evidence type="ECO:0000256" key="1">
    <source>
        <dbReference type="ARBA" id="ARBA00022670"/>
    </source>
</evidence>
<dbReference type="GO" id="GO:0003964">
    <property type="term" value="F:RNA-directed DNA polymerase activity"/>
    <property type="evidence" value="ECO:0007669"/>
    <property type="project" value="UniProtKB-KW"/>
</dbReference>
<keyword evidence="2" id="KW-0808">Transferase</keyword>
<dbReference type="GO" id="GO:0004519">
    <property type="term" value="F:endonuclease activity"/>
    <property type="evidence" value="ECO:0007669"/>
    <property type="project" value="UniProtKB-KW"/>
</dbReference>
<dbReference type="InterPro" id="IPR000477">
    <property type="entry name" value="RT_dom"/>
</dbReference>
<keyword evidence="5" id="KW-0255">Endonuclease</keyword>
<dbReference type="Gene3D" id="3.30.70.270">
    <property type="match status" value="2"/>
</dbReference>
<dbReference type="PROSITE" id="PS50878">
    <property type="entry name" value="RT_POL"/>
    <property type="match status" value="1"/>
</dbReference>
<dbReference type="InterPro" id="IPR043502">
    <property type="entry name" value="DNA/RNA_pol_sf"/>
</dbReference>
<dbReference type="Gene3D" id="3.10.10.10">
    <property type="entry name" value="HIV Type 1 Reverse Transcriptase, subunit A, domain 1"/>
    <property type="match status" value="1"/>
</dbReference>
<evidence type="ECO:0000256" key="6">
    <source>
        <dbReference type="ARBA" id="ARBA00022801"/>
    </source>
</evidence>
<dbReference type="InterPro" id="IPR051320">
    <property type="entry name" value="Viral_Replic_Matur_Polypro"/>
</dbReference>
<feature type="domain" description="Reverse transcriptase" evidence="8">
    <location>
        <begin position="416"/>
        <end position="598"/>
    </location>
</feature>
<evidence type="ECO:0000256" key="4">
    <source>
        <dbReference type="ARBA" id="ARBA00022722"/>
    </source>
</evidence>
<dbReference type="GO" id="GO:0006508">
    <property type="term" value="P:proteolysis"/>
    <property type="evidence" value="ECO:0007669"/>
    <property type="project" value="UniProtKB-KW"/>
</dbReference>
<organism evidence="9 10">
    <name type="scientific">Vitis vinifera</name>
    <name type="common">Grape</name>
    <dbReference type="NCBI Taxonomy" id="29760"/>
    <lineage>
        <taxon>Eukaryota</taxon>
        <taxon>Viridiplantae</taxon>
        <taxon>Streptophyta</taxon>
        <taxon>Embryophyta</taxon>
        <taxon>Tracheophyta</taxon>
        <taxon>Spermatophyta</taxon>
        <taxon>Magnoliopsida</taxon>
        <taxon>eudicotyledons</taxon>
        <taxon>Gunneridae</taxon>
        <taxon>Pentapetalae</taxon>
        <taxon>rosids</taxon>
        <taxon>Vitales</taxon>
        <taxon>Vitaceae</taxon>
        <taxon>Viteae</taxon>
        <taxon>Vitis</taxon>
    </lineage>
</organism>
<keyword evidence="7" id="KW-0695">RNA-directed DNA polymerase</keyword>
<accession>A0A438GC24</accession>